<feature type="compositionally biased region" description="Low complexity" evidence="1">
    <location>
        <begin position="126"/>
        <end position="137"/>
    </location>
</feature>
<reference evidence="2" key="1">
    <citation type="submission" date="2023-10" db="EMBL/GenBank/DDBJ databases">
        <authorList>
            <person name="Chen Y."/>
            <person name="Shah S."/>
            <person name="Dougan E. K."/>
            <person name="Thang M."/>
            <person name="Chan C."/>
        </authorList>
    </citation>
    <scope>NUCLEOTIDE SEQUENCE [LARGE SCALE GENOMIC DNA]</scope>
</reference>
<feature type="compositionally biased region" description="Basic and acidic residues" evidence="1">
    <location>
        <begin position="91"/>
        <end position="107"/>
    </location>
</feature>
<comment type="caution">
    <text evidence="2">The sequence shown here is derived from an EMBL/GenBank/DDBJ whole genome shotgun (WGS) entry which is preliminary data.</text>
</comment>
<feature type="non-terminal residue" evidence="2">
    <location>
        <position position="154"/>
    </location>
</feature>
<feature type="region of interest" description="Disordered" evidence="1">
    <location>
        <begin position="126"/>
        <end position="154"/>
    </location>
</feature>
<evidence type="ECO:0000313" key="2">
    <source>
        <dbReference type="EMBL" id="CAK0894984.1"/>
    </source>
</evidence>
<accession>A0ABN9XAT5</accession>
<gene>
    <name evidence="2" type="ORF">PCOR1329_LOCUS73874</name>
</gene>
<evidence type="ECO:0000256" key="1">
    <source>
        <dbReference type="SAM" id="MobiDB-lite"/>
    </source>
</evidence>
<dbReference type="EMBL" id="CAUYUJ010019975">
    <property type="protein sequence ID" value="CAK0894984.1"/>
    <property type="molecule type" value="Genomic_DNA"/>
</dbReference>
<name>A0ABN9XAT5_9DINO</name>
<feature type="non-terminal residue" evidence="2">
    <location>
        <position position="1"/>
    </location>
</feature>
<keyword evidence="3" id="KW-1185">Reference proteome</keyword>
<feature type="compositionally biased region" description="Low complexity" evidence="1">
    <location>
        <begin position="7"/>
        <end position="24"/>
    </location>
</feature>
<protein>
    <submittedName>
        <fullName evidence="2">Uncharacterized protein</fullName>
    </submittedName>
</protein>
<sequence>SAPPPRRGAGAAAPRRPMARAGAPPARPSRRRRPADESSSSRPGAQGRVRRPAGRDRPAAGGGGARAGGAGAGGRGACRFSRGRAGPGPSEGDRLLHSREGSEDAGRPRGALRGVRRVPGAACAVQGGAGAAVPRPWGSGGGRGVRRARRPAEV</sequence>
<evidence type="ECO:0000313" key="3">
    <source>
        <dbReference type="Proteomes" id="UP001189429"/>
    </source>
</evidence>
<feature type="compositionally biased region" description="Basic residues" evidence="1">
    <location>
        <begin position="144"/>
        <end position="154"/>
    </location>
</feature>
<feature type="compositionally biased region" description="Gly residues" evidence="1">
    <location>
        <begin position="60"/>
        <end position="76"/>
    </location>
</feature>
<proteinExistence type="predicted"/>
<dbReference type="Proteomes" id="UP001189429">
    <property type="component" value="Unassembled WGS sequence"/>
</dbReference>
<feature type="region of interest" description="Disordered" evidence="1">
    <location>
        <begin position="1"/>
        <end position="114"/>
    </location>
</feature>
<organism evidence="2 3">
    <name type="scientific">Prorocentrum cordatum</name>
    <dbReference type="NCBI Taxonomy" id="2364126"/>
    <lineage>
        <taxon>Eukaryota</taxon>
        <taxon>Sar</taxon>
        <taxon>Alveolata</taxon>
        <taxon>Dinophyceae</taxon>
        <taxon>Prorocentrales</taxon>
        <taxon>Prorocentraceae</taxon>
        <taxon>Prorocentrum</taxon>
    </lineage>
</organism>